<gene>
    <name evidence="1" type="ORF">E0F88_24340</name>
</gene>
<dbReference type="AlphaFoldDB" id="A0A4V2Z3C1"/>
<dbReference type="OrthoDB" id="680837at2"/>
<name>A0A4V2Z3C1_9BACT</name>
<evidence type="ECO:0000313" key="2">
    <source>
        <dbReference type="Proteomes" id="UP000294850"/>
    </source>
</evidence>
<dbReference type="RefSeq" id="WP_131960901.1">
    <property type="nucleotide sequence ID" value="NZ_SMFL01000011.1"/>
</dbReference>
<proteinExistence type="predicted"/>
<reference evidence="1 2" key="1">
    <citation type="submission" date="2019-03" db="EMBL/GenBank/DDBJ databases">
        <title>Dyadobacter AR-3-6 sp. nov., isolated from arctic soil.</title>
        <authorList>
            <person name="Chaudhary D.K."/>
        </authorList>
    </citation>
    <scope>NUCLEOTIDE SEQUENCE [LARGE SCALE GENOMIC DNA]</scope>
    <source>
        <strain evidence="1 2">AR-3-6</strain>
    </source>
</reference>
<protein>
    <submittedName>
        <fullName evidence="1">Uncharacterized protein</fullName>
    </submittedName>
</protein>
<keyword evidence="2" id="KW-1185">Reference proteome</keyword>
<dbReference type="Proteomes" id="UP000294850">
    <property type="component" value="Unassembled WGS sequence"/>
</dbReference>
<sequence>MNYLRGILCLSILFSGSEIIAQDSTGLTGIPYQETADGGNSYLFKEWYSGSVRMQDDKVYDGVQLRYDIKKDEIEFKKDSALYRISNGVQEFTIPSGTDLYIFRSGFPAGQGQTAKSFYRVMYDGNTKLLKKYISPIRVEKASATKEMDPDAKLYVVKDNKLSAVKLSDKNSFLKLLPDEKNKMLYIIKEQQLDFGAEDDLVSLLSEYDSYKAGRGGN</sequence>
<evidence type="ECO:0000313" key="1">
    <source>
        <dbReference type="EMBL" id="TDE11568.1"/>
    </source>
</evidence>
<dbReference type="EMBL" id="SMFL01000011">
    <property type="protein sequence ID" value="TDE11568.1"/>
    <property type="molecule type" value="Genomic_DNA"/>
</dbReference>
<comment type="caution">
    <text evidence="1">The sequence shown here is derived from an EMBL/GenBank/DDBJ whole genome shotgun (WGS) entry which is preliminary data.</text>
</comment>
<accession>A0A4V2Z3C1</accession>
<organism evidence="1 2">
    <name type="scientific">Dyadobacter psychrotolerans</name>
    <dbReference type="NCBI Taxonomy" id="2541721"/>
    <lineage>
        <taxon>Bacteria</taxon>
        <taxon>Pseudomonadati</taxon>
        <taxon>Bacteroidota</taxon>
        <taxon>Cytophagia</taxon>
        <taxon>Cytophagales</taxon>
        <taxon>Spirosomataceae</taxon>
        <taxon>Dyadobacter</taxon>
    </lineage>
</organism>